<evidence type="ECO:0000256" key="1">
    <source>
        <dbReference type="ARBA" id="ARBA00022793"/>
    </source>
</evidence>
<dbReference type="GO" id="GO:0000287">
    <property type="term" value="F:magnesium ion binding"/>
    <property type="evidence" value="ECO:0007669"/>
    <property type="project" value="InterPro"/>
</dbReference>
<dbReference type="InterPro" id="IPR029061">
    <property type="entry name" value="THDP-binding"/>
</dbReference>
<dbReference type="AlphaFoldDB" id="A0A381WI77"/>
<dbReference type="GO" id="GO:0030976">
    <property type="term" value="F:thiamine pyrophosphate binding"/>
    <property type="evidence" value="ECO:0007669"/>
    <property type="project" value="InterPro"/>
</dbReference>
<accession>A0A381WI77</accession>
<keyword evidence="1" id="KW-0210">Decarboxylase</keyword>
<dbReference type="Pfam" id="PF02775">
    <property type="entry name" value="TPP_enzyme_C"/>
    <property type="match status" value="1"/>
</dbReference>
<dbReference type="NCBIfam" id="TIGR03297">
    <property type="entry name" value="Ppyr-DeCO2ase"/>
    <property type="match status" value="1"/>
</dbReference>
<name>A0A381WI77_9ZZZZ</name>
<sequence length="360" mass="38029">VPCSFLKPFINYVIDSDELRYVGAANEGQAVAIAAGAELGGLRSVAMFQNSGLGNAVSPLTSLTHPFNIPVLLIPTLRGDPDAAPDEPQHELVGQITTALLEMIKIPWEYFPTHQVDIGPVLARAVAHMESERRPYALVMRKGSVAPTDIETESEPASLVSQSARTRVPAGKRRNVLLAIQSASLPDDIIVATTGYAGRELYACEDRPNQIYMAGSMGCASSLGLGLAIACPKRRVIVIDGDGAALMHLGALCTIGHERPTNLLHILLDNGVHESTGGQATVSHSIDFCAIAAASGYPHALSVATTGELSAEIGECREALSFVHVPIFPGVSEQLPRPAIAPADVAARLRKFLGAEKTAH</sequence>
<dbReference type="InterPro" id="IPR051818">
    <property type="entry name" value="TPP_dependent_decarboxylase"/>
</dbReference>
<evidence type="ECO:0000256" key="2">
    <source>
        <dbReference type="ARBA" id="ARBA00023052"/>
    </source>
</evidence>
<dbReference type="GO" id="GO:0033980">
    <property type="term" value="F:phosphonopyruvate decarboxylase activity"/>
    <property type="evidence" value="ECO:0007669"/>
    <property type="project" value="InterPro"/>
</dbReference>
<evidence type="ECO:0000259" key="4">
    <source>
        <dbReference type="Pfam" id="PF02775"/>
    </source>
</evidence>
<keyword evidence="2" id="KW-0786">Thiamine pyrophosphate</keyword>
<dbReference type="InterPro" id="IPR017684">
    <property type="entry name" value="Phosphono-pyrv_decarboxylase"/>
</dbReference>
<dbReference type="PROSITE" id="PS00187">
    <property type="entry name" value="TPP_ENZYMES"/>
    <property type="match status" value="1"/>
</dbReference>
<evidence type="ECO:0000313" key="5">
    <source>
        <dbReference type="EMBL" id="SVA52001.1"/>
    </source>
</evidence>
<dbReference type="PANTHER" id="PTHR42818">
    <property type="entry name" value="SULFOPYRUVATE DECARBOXYLASE SUBUNIT ALPHA"/>
    <property type="match status" value="1"/>
</dbReference>
<evidence type="ECO:0000256" key="3">
    <source>
        <dbReference type="ARBA" id="ARBA00023239"/>
    </source>
</evidence>
<dbReference type="GO" id="GO:0032923">
    <property type="term" value="P:organic phosphonate biosynthetic process"/>
    <property type="evidence" value="ECO:0007669"/>
    <property type="project" value="InterPro"/>
</dbReference>
<dbReference type="InterPro" id="IPR011766">
    <property type="entry name" value="TPP_enzyme_TPP-bd"/>
</dbReference>
<feature type="domain" description="Thiamine pyrophosphate enzyme TPP-binding" evidence="4">
    <location>
        <begin position="208"/>
        <end position="325"/>
    </location>
</feature>
<keyword evidence="3" id="KW-0456">Lyase</keyword>
<reference evidence="5" key="1">
    <citation type="submission" date="2018-05" db="EMBL/GenBank/DDBJ databases">
        <authorList>
            <person name="Lanie J.A."/>
            <person name="Ng W.-L."/>
            <person name="Kazmierczak K.M."/>
            <person name="Andrzejewski T.M."/>
            <person name="Davidsen T.M."/>
            <person name="Wayne K.J."/>
            <person name="Tettelin H."/>
            <person name="Glass J.I."/>
            <person name="Rusch D."/>
            <person name="Podicherti R."/>
            <person name="Tsui H.-C.T."/>
            <person name="Winkler M.E."/>
        </authorList>
    </citation>
    <scope>NUCLEOTIDE SEQUENCE</scope>
</reference>
<gene>
    <name evidence="5" type="ORF">METZ01_LOCUS104855</name>
</gene>
<dbReference type="Gene3D" id="3.40.50.970">
    <property type="match status" value="2"/>
</dbReference>
<dbReference type="EMBL" id="UINC01011840">
    <property type="protein sequence ID" value="SVA52001.1"/>
    <property type="molecule type" value="Genomic_DNA"/>
</dbReference>
<organism evidence="5">
    <name type="scientific">marine metagenome</name>
    <dbReference type="NCBI Taxonomy" id="408172"/>
    <lineage>
        <taxon>unclassified sequences</taxon>
        <taxon>metagenomes</taxon>
        <taxon>ecological metagenomes</taxon>
    </lineage>
</organism>
<dbReference type="SUPFAM" id="SSF52518">
    <property type="entry name" value="Thiamin diphosphate-binding fold (THDP-binding)"/>
    <property type="match status" value="2"/>
</dbReference>
<dbReference type="CDD" id="cd07035">
    <property type="entry name" value="TPP_PYR_POX_like"/>
    <property type="match status" value="1"/>
</dbReference>
<proteinExistence type="predicted"/>
<dbReference type="PANTHER" id="PTHR42818:SF1">
    <property type="entry name" value="SULFOPYRUVATE DECARBOXYLASE"/>
    <property type="match status" value="1"/>
</dbReference>
<protein>
    <recommendedName>
        <fullName evidence="4">Thiamine pyrophosphate enzyme TPP-binding domain-containing protein</fullName>
    </recommendedName>
</protein>
<feature type="non-terminal residue" evidence="5">
    <location>
        <position position="1"/>
    </location>
</feature>
<dbReference type="InterPro" id="IPR000399">
    <property type="entry name" value="TPP-bd_CS"/>
</dbReference>